<proteinExistence type="predicted"/>
<evidence type="ECO:0000256" key="1">
    <source>
        <dbReference type="ARBA" id="ARBA00023002"/>
    </source>
</evidence>
<dbReference type="PANTHER" id="PTHR30466:SF1">
    <property type="entry name" value="FMN REDUCTASE (NADH) RUTF"/>
    <property type="match status" value="1"/>
</dbReference>
<dbReference type="GO" id="GO:0010181">
    <property type="term" value="F:FMN binding"/>
    <property type="evidence" value="ECO:0007669"/>
    <property type="project" value="InterPro"/>
</dbReference>
<gene>
    <name evidence="3" type="primary">C1-hpah</name>
    <name evidence="3" type="ORF">SAMEA4475696_02001</name>
</gene>
<keyword evidence="1 3" id="KW-0560">Oxidoreductase</keyword>
<dbReference type="GO" id="GO:0036382">
    <property type="term" value="F:flavin reductase (NADH) activity"/>
    <property type="evidence" value="ECO:0007669"/>
    <property type="project" value="UniProtKB-EC"/>
</dbReference>
<dbReference type="PANTHER" id="PTHR30466">
    <property type="entry name" value="FLAVIN REDUCTASE"/>
    <property type="match status" value="1"/>
</dbReference>
<dbReference type="RefSeq" id="WP_231935381.1">
    <property type="nucleotide sequence ID" value="NZ_JAAFNI010000001.1"/>
</dbReference>
<organism evidence="3 4">
    <name type="scientific">Dermatophilus congolensis</name>
    <dbReference type="NCBI Taxonomy" id="1863"/>
    <lineage>
        <taxon>Bacteria</taxon>
        <taxon>Bacillati</taxon>
        <taxon>Actinomycetota</taxon>
        <taxon>Actinomycetes</taxon>
        <taxon>Micrococcales</taxon>
        <taxon>Dermatophilaceae</taxon>
        <taxon>Dermatophilus</taxon>
    </lineage>
</organism>
<dbReference type="Gene3D" id="2.30.110.10">
    <property type="entry name" value="Electron Transport, Fmn-binding Protein, Chain A"/>
    <property type="match status" value="1"/>
</dbReference>
<dbReference type="InterPro" id="IPR012349">
    <property type="entry name" value="Split_barrel_FMN-bd"/>
</dbReference>
<evidence type="ECO:0000313" key="4">
    <source>
        <dbReference type="Proteomes" id="UP000242637"/>
    </source>
</evidence>
<keyword evidence="4" id="KW-1185">Reference proteome</keyword>
<accession>A0A239VPD2</accession>
<dbReference type="InterPro" id="IPR002563">
    <property type="entry name" value="Flavin_Rdtase-like_dom"/>
</dbReference>
<dbReference type="SUPFAM" id="SSF50475">
    <property type="entry name" value="FMN-binding split barrel"/>
    <property type="match status" value="1"/>
</dbReference>
<dbReference type="AlphaFoldDB" id="A0A239VPD2"/>
<reference evidence="3 4" key="1">
    <citation type="submission" date="2017-06" db="EMBL/GenBank/DDBJ databases">
        <authorList>
            <consortium name="Pathogen Informatics"/>
        </authorList>
    </citation>
    <scope>NUCLEOTIDE SEQUENCE [LARGE SCALE GENOMIC DNA]</scope>
    <source>
        <strain evidence="3 4">NCTC13039</strain>
    </source>
</reference>
<feature type="domain" description="Flavin reductase like" evidence="2">
    <location>
        <begin position="22"/>
        <end position="163"/>
    </location>
</feature>
<dbReference type="InterPro" id="IPR050268">
    <property type="entry name" value="NADH-dep_flavin_reductase"/>
</dbReference>
<sequence length="171" mass="18706">MNHDVTMSSGHLVAPDEYRHAMRRVAAGVSVLTTTDGRHDLAMTLNSVTSVSLDPPLQLAVIHNEARCLEALQESKHWIINVLPASARSLATRFAEVGRPSFGQLDRVDHSRSAEDLACLDVAIARFHCRLWAQYPGGDHTIVVGSVVRVEVPVVVGPGLFTYRGEMRSVD</sequence>
<dbReference type="Pfam" id="PF01613">
    <property type="entry name" value="Flavin_Reduct"/>
    <property type="match status" value="1"/>
</dbReference>
<evidence type="ECO:0000259" key="2">
    <source>
        <dbReference type="SMART" id="SM00903"/>
    </source>
</evidence>
<dbReference type="Proteomes" id="UP000242637">
    <property type="component" value="Chromosome 1"/>
</dbReference>
<name>A0A239VPD2_9MICO</name>
<protein>
    <submittedName>
        <fullName evidence="3">p-hydroxyphenylacetate 3-hydroxylase, reductase component</fullName>
        <ecNumber evidence="3">1.5.1.36</ecNumber>
    </submittedName>
</protein>
<dbReference type="SMART" id="SM00903">
    <property type="entry name" value="Flavin_Reduct"/>
    <property type="match status" value="1"/>
</dbReference>
<dbReference type="GeneID" id="63460180"/>
<dbReference type="GO" id="GO:0042602">
    <property type="term" value="F:riboflavin reductase (NADPH) activity"/>
    <property type="evidence" value="ECO:0007669"/>
    <property type="project" value="TreeGrafter"/>
</dbReference>
<evidence type="ECO:0000313" key="3">
    <source>
        <dbReference type="EMBL" id="SNV24161.1"/>
    </source>
</evidence>
<dbReference type="STRING" id="1121387.GCA_000429885_00369"/>
<dbReference type="EC" id="1.5.1.36" evidence="3"/>
<dbReference type="KEGG" id="dco:SAMEA4475696_2001"/>
<dbReference type="EMBL" id="LT906453">
    <property type="protein sequence ID" value="SNV24161.1"/>
    <property type="molecule type" value="Genomic_DNA"/>
</dbReference>